<proteinExistence type="predicted"/>
<feature type="domain" description="N-acetyltransferase" evidence="1">
    <location>
        <begin position="2"/>
        <end position="169"/>
    </location>
</feature>
<organism evidence="2 3">
    <name type="scientific">Virgibacillus siamensis</name>
    <dbReference type="NCBI Taxonomy" id="480071"/>
    <lineage>
        <taxon>Bacteria</taxon>
        <taxon>Bacillati</taxon>
        <taxon>Bacillota</taxon>
        <taxon>Bacilli</taxon>
        <taxon>Bacillales</taxon>
        <taxon>Bacillaceae</taxon>
        <taxon>Virgibacillus</taxon>
    </lineage>
</organism>
<dbReference type="InterPro" id="IPR016181">
    <property type="entry name" value="Acyl_CoA_acyltransferase"/>
</dbReference>
<dbReference type="InterPro" id="IPR000182">
    <property type="entry name" value="GNAT_dom"/>
</dbReference>
<comment type="caution">
    <text evidence="2">The sequence shown here is derived from an EMBL/GenBank/DDBJ whole genome shotgun (WGS) entry which is preliminary data.</text>
</comment>
<name>A0ABN1FQX8_9BACI</name>
<protein>
    <submittedName>
        <fullName evidence="2">GNAT family N-acetyltransferase</fullName>
    </submittedName>
</protein>
<dbReference type="CDD" id="cd04301">
    <property type="entry name" value="NAT_SF"/>
    <property type="match status" value="1"/>
</dbReference>
<sequence>MFAIRKACYEDATAIADIHVNSWKSTYTDLLEEKDLSNMTYENRRALWETVLRMQKREQLTFVIHNEERIVGFISGGPERTKKFNYDGEIYTIYLLDEFQKKGLGSRLLNVFSEGMKNLGYQSLLVWILKQNPSSRFYERYNARPVGEEVTTIGEGTYQETAYGWENIDQLLKTLP</sequence>
<evidence type="ECO:0000313" key="3">
    <source>
        <dbReference type="Proteomes" id="UP001500866"/>
    </source>
</evidence>
<dbReference type="Pfam" id="PF00583">
    <property type="entry name" value="Acetyltransf_1"/>
    <property type="match status" value="1"/>
</dbReference>
<evidence type="ECO:0000259" key="1">
    <source>
        <dbReference type="PROSITE" id="PS51186"/>
    </source>
</evidence>
<reference evidence="2 3" key="1">
    <citation type="journal article" date="2019" name="Int. J. Syst. Evol. Microbiol.">
        <title>The Global Catalogue of Microorganisms (GCM) 10K type strain sequencing project: providing services to taxonomists for standard genome sequencing and annotation.</title>
        <authorList>
            <consortium name="The Broad Institute Genomics Platform"/>
            <consortium name="The Broad Institute Genome Sequencing Center for Infectious Disease"/>
            <person name="Wu L."/>
            <person name="Ma J."/>
        </authorList>
    </citation>
    <scope>NUCLEOTIDE SEQUENCE [LARGE SCALE GENOMIC DNA]</scope>
    <source>
        <strain evidence="2 3">JCM 15395</strain>
    </source>
</reference>
<dbReference type="SUPFAM" id="SSF55729">
    <property type="entry name" value="Acyl-CoA N-acyltransferases (Nat)"/>
    <property type="match status" value="1"/>
</dbReference>
<dbReference type="Gene3D" id="3.40.630.30">
    <property type="match status" value="1"/>
</dbReference>
<dbReference type="RefSeq" id="WP_343810868.1">
    <property type="nucleotide sequence ID" value="NZ_BAAADS010000006.1"/>
</dbReference>
<dbReference type="EMBL" id="BAAADS010000006">
    <property type="protein sequence ID" value="GAA0595941.1"/>
    <property type="molecule type" value="Genomic_DNA"/>
</dbReference>
<evidence type="ECO:0000313" key="2">
    <source>
        <dbReference type="EMBL" id="GAA0595941.1"/>
    </source>
</evidence>
<accession>A0ABN1FQX8</accession>
<keyword evidence="3" id="KW-1185">Reference proteome</keyword>
<dbReference type="PROSITE" id="PS51186">
    <property type="entry name" value="GNAT"/>
    <property type="match status" value="1"/>
</dbReference>
<dbReference type="Proteomes" id="UP001500866">
    <property type="component" value="Unassembled WGS sequence"/>
</dbReference>
<gene>
    <name evidence="2" type="ORF">GCM10009001_10060</name>
</gene>